<dbReference type="SUPFAM" id="SSF51556">
    <property type="entry name" value="Metallo-dependent hydrolases"/>
    <property type="match status" value="1"/>
</dbReference>
<dbReference type="Gene3D" id="3.20.20.140">
    <property type="entry name" value="Metal-dependent hydrolases"/>
    <property type="match status" value="1"/>
</dbReference>
<feature type="active site" description="Proton donor/acceptor" evidence="6">
    <location>
        <position position="273"/>
    </location>
</feature>
<feature type="binding site" evidence="8">
    <location>
        <position position="129"/>
    </location>
    <ligand>
        <name>Zn(2+)</name>
        <dbReference type="ChEBI" id="CHEBI:29105"/>
    </ligand>
</feature>
<dbReference type="InterPro" id="IPR003764">
    <property type="entry name" value="GlcNAc_6-P_deAcase"/>
</dbReference>
<dbReference type="InterPro" id="IPR006680">
    <property type="entry name" value="Amidohydro-rel"/>
</dbReference>
<keyword evidence="4 5" id="KW-0119">Carbohydrate metabolism</keyword>
<organism evidence="10 11">
    <name type="scientific">Compostimonas suwonensis</name>
    <dbReference type="NCBI Taxonomy" id="1048394"/>
    <lineage>
        <taxon>Bacteria</taxon>
        <taxon>Bacillati</taxon>
        <taxon>Actinomycetota</taxon>
        <taxon>Actinomycetes</taxon>
        <taxon>Micrococcales</taxon>
        <taxon>Microbacteriaceae</taxon>
        <taxon>Compostimonas</taxon>
    </lineage>
</organism>
<dbReference type="EMBL" id="PGFB01000003">
    <property type="protein sequence ID" value="PJJ61908.1"/>
    <property type="molecule type" value="Genomic_DNA"/>
</dbReference>
<keyword evidence="2 8" id="KW-0479">Metal-binding</keyword>
<comment type="similarity">
    <text evidence="1 5">Belongs to the metallo-dependent hydrolases superfamily. NagA family.</text>
</comment>
<feature type="binding site" evidence="7">
    <location>
        <position position="140"/>
    </location>
    <ligand>
        <name>substrate</name>
    </ligand>
</feature>
<comment type="cofactor">
    <cofactor evidence="8">
        <name>a divalent metal cation</name>
        <dbReference type="ChEBI" id="CHEBI:60240"/>
    </cofactor>
    <text evidence="8">Binds 1 divalent metal cation per subunit.</text>
</comment>
<dbReference type="InterPro" id="IPR032466">
    <property type="entry name" value="Metal_Hydrolase"/>
</dbReference>
<proteinExistence type="inferred from homology"/>
<evidence type="ECO:0000313" key="11">
    <source>
        <dbReference type="Proteomes" id="UP000230161"/>
    </source>
</evidence>
<name>A0A2M9BVD8_9MICO</name>
<dbReference type="CDD" id="cd00854">
    <property type="entry name" value="NagA"/>
    <property type="match status" value="1"/>
</dbReference>
<evidence type="ECO:0000256" key="8">
    <source>
        <dbReference type="PIRSR" id="PIRSR038994-3"/>
    </source>
</evidence>
<evidence type="ECO:0000256" key="5">
    <source>
        <dbReference type="PIRNR" id="PIRNR038994"/>
    </source>
</evidence>
<dbReference type="NCBIfam" id="TIGR00221">
    <property type="entry name" value="nagA"/>
    <property type="match status" value="1"/>
</dbReference>
<dbReference type="PIRSF" id="PIRSF038994">
    <property type="entry name" value="NagA"/>
    <property type="match status" value="1"/>
</dbReference>
<feature type="domain" description="Amidohydrolase-related" evidence="9">
    <location>
        <begin position="54"/>
        <end position="377"/>
    </location>
</feature>
<keyword evidence="3 5" id="KW-0378">Hydrolase</keyword>
<feature type="binding site" evidence="7">
    <location>
        <position position="227"/>
    </location>
    <ligand>
        <name>substrate</name>
    </ligand>
</feature>
<evidence type="ECO:0000313" key="10">
    <source>
        <dbReference type="EMBL" id="PJJ61908.1"/>
    </source>
</evidence>
<protein>
    <submittedName>
        <fullName evidence="10">N-acetylglucosamine-6-phosphate deacetylase</fullName>
    </submittedName>
</protein>
<evidence type="ECO:0000256" key="4">
    <source>
        <dbReference type="ARBA" id="ARBA00023277"/>
    </source>
</evidence>
<dbReference type="GO" id="GO:0008448">
    <property type="term" value="F:N-acetylglucosamine-6-phosphate deacetylase activity"/>
    <property type="evidence" value="ECO:0007669"/>
    <property type="project" value="InterPro"/>
</dbReference>
<evidence type="ECO:0000256" key="7">
    <source>
        <dbReference type="PIRSR" id="PIRSR038994-2"/>
    </source>
</evidence>
<gene>
    <name evidence="10" type="ORF">CLV54_1695</name>
</gene>
<dbReference type="SUPFAM" id="SSF51338">
    <property type="entry name" value="Composite domain of metallo-dependent hydrolases"/>
    <property type="match status" value="1"/>
</dbReference>
<dbReference type="OrthoDB" id="9776488at2"/>
<dbReference type="RefSeq" id="WP_100344529.1">
    <property type="nucleotide sequence ID" value="NZ_PGFB01000003.1"/>
</dbReference>
<dbReference type="GO" id="GO:0006046">
    <property type="term" value="P:N-acetylglucosamine catabolic process"/>
    <property type="evidence" value="ECO:0007669"/>
    <property type="project" value="TreeGrafter"/>
</dbReference>
<evidence type="ECO:0000259" key="9">
    <source>
        <dbReference type="Pfam" id="PF01979"/>
    </source>
</evidence>
<dbReference type="PANTHER" id="PTHR11113:SF14">
    <property type="entry name" value="N-ACETYLGLUCOSAMINE-6-PHOSPHATE DEACETYLASE"/>
    <property type="match status" value="1"/>
</dbReference>
<feature type="binding site" evidence="7">
    <location>
        <begin position="307"/>
        <end position="309"/>
    </location>
    <ligand>
        <name>substrate</name>
    </ligand>
</feature>
<dbReference type="AlphaFoldDB" id="A0A2M9BVD8"/>
<dbReference type="GO" id="GO:0046872">
    <property type="term" value="F:metal ion binding"/>
    <property type="evidence" value="ECO:0007669"/>
    <property type="project" value="UniProtKB-KW"/>
</dbReference>
<keyword evidence="11" id="KW-1185">Reference proteome</keyword>
<dbReference type="Pfam" id="PF01979">
    <property type="entry name" value="Amidohydro_1"/>
    <property type="match status" value="1"/>
</dbReference>
<dbReference type="Gene3D" id="2.30.40.10">
    <property type="entry name" value="Urease, subunit C, domain 1"/>
    <property type="match status" value="1"/>
</dbReference>
<accession>A0A2M9BVD8</accession>
<feature type="binding site" evidence="7">
    <location>
        <position position="251"/>
    </location>
    <ligand>
        <name>substrate</name>
    </ligand>
</feature>
<feature type="binding site" evidence="8">
    <location>
        <position position="216"/>
    </location>
    <ligand>
        <name>Zn(2+)</name>
        <dbReference type="ChEBI" id="CHEBI:29105"/>
    </ligand>
</feature>
<feature type="binding site" evidence="7">
    <location>
        <begin position="219"/>
        <end position="220"/>
    </location>
    <ligand>
        <name>substrate</name>
    </ligand>
</feature>
<comment type="caution">
    <text evidence="10">The sequence shown here is derived from an EMBL/GenBank/DDBJ whole genome shotgun (WGS) entry which is preliminary data.</text>
</comment>
<dbReference type="PANTHER" id="PTHR11113">
    <property type="entry name" value="N-ACETYLGLUCOSAMINE-6-PHOSPHATE DEACETYLASE"/>
    <property type="match status" value="1"/>
</dbReference>
<sequence length="385" mass="40054">MTILVHGARKIDADGAFDGYWLTIEGETITRVGTGQSWRDFADDARLVDAGGAILTPGFIDLHGHGGGGHAYDNGVDEISAALATHRAHGTTRSVISLVANPLERLEQSLGVVAGLVEHDPLVLGTHLEGPFLSVERRGAHNPAFLHAPDPAEIESLLAAGRGTVRQITIAPELPGALDAIGAFVDAGVIVAIGHTNADYDLARDAFERGARLLTHAFNAMPGIHHRSPGPVIAAFHDQRVTIELVLDGNHVHPDVAAMTFRAAPGRVALITDAMAAAGSVDGNYRLGSLNVTVEGGIAMLSGTSTIAGSTLTQDSALHCAVVTTGIEPVAAVEALTATPARVLGLDDELGYLRPGYAADLVLLSPEWQVQRVWAAGTELSLATA</sequence>
<evidence type="ECO:0000256" key="2">
    <source>
        <dbReference type="ARBA" id="ARBA00022723"/>
    </source>
</evidence>
<evidence type="ECO:0000256" key="6">
    <source>
        <dbReference type="PIRSR" id="PIRSR038994-1"/>
    </source>
</evidence>
<reference evidence="10 11" key="1">
    <citation type="submission" date="2017-11" db="EMBL/GenBank/DDBJ databases">
        <title>Genomic Encyclopedia of Archaeal and Bacterial Type Strains, Phase II (KMG-II): From Individual Species to Whole Genera.</title>
        <authorList>
            <person name="Goeker M."/>
        </authorList>
    </citation>
    <scope>NUCLEOTIDE SEQUENCE [LARGE SCALE GENOMIC DNA]</scope>
    <source>
        <strain evidence="10 11">DSM 25625</strain>
    </source>
</reference>
<dbReference type="InterPro" id="IPR011059">
    <property type="entry name" value="Metal-dep_hydrolase_composite"/>
</dbReference>
<evidence type="ECO:0000256" key="3">
    <source>
        <dbReference type="ARBA" id="ARBA00022801"/>
    </source>
</evidence>
<evidence type="ECO:0000256" key="1">
    <source>
        <dbReference type="ARBA" id="ARBA00010716"/>
    </source>
</evidence>
<dbReference type="Proteomes" id="UP000230161">
    <property type="component" value="Unassembled WGS sequence"/>
</dbReference>
<feature type="binding site" evidence="8">
    <location>
        <position position="195"/>
    </location>
    <ligand>
        <name>Zn(2+)</name>
        <dbReference type="ChEBI" id="CHEBI:29105"/>
    </ligand>
</feature>